<dbReference type="PANTHER" id="PTHR13018:SF98">
    <property type="entry name" value="TO DEHYDRATION PROTEIN, PUTATIVE, EXPRESSED-RELATED"/>
    <property type="match status" value="1"/>
</dbReference>
<evidence type="ECO:0000313" key="3">
    <source>
        <dbReference type="EMBL" id="JAD99802.1"/>
    </source>
</evidence>
<dbReference type="GO" id="GO:0005227">
    <property type="term" value="F:calcium-activated cation channel activity"/>
    <property type="evidence" value="ECO:0007669"/>
    <property type="project" value="InterPro"/>
</dbReference>
<proteinExistence type="predicted"/>
<dbReference type="AlphaFoldDB" id="A0A0A9EUS7"/>
<keyword evidence="1" id="KW-0472">Membrane</keyword>
<dbReference type="GO" id="GO:0005886">
    <property type="term" value="C:plasma membrane"/>
    <property type="evidence" value="ECO:0007669"/>
    <property type="project" value="TreeGrafter"/>
</dbReference>
<protein>
    <recommendedName>
        <fullName evidence="2">CSC1/OSCA1-like N-terminal transmembrane domain-containing protein</fullName>
    </recommendedName>
</protein>
<accession>A0A0A9EUS7</accession>
<evidence type="ECO:0000256" key="1">
    <source>
        <dbReference type="SAM" id="Phobius"/>
    </source>
</evidence>
<feature type="domain" description="CSC1/OSCA1-like N-terminal transmembrane" evidence="2">
    <location>
        <begin position="1"/>
        <end position="71"/>
    </location>
</feature>
<sequence>MSETELITHAGLDSAVYIRIYTLGLKIFLPIAVAALLVRIPVNVSAGTLLDLRKEVVFSDIDKLSISNVEGNFFFEGKAFHIKC</sequence>
<evidence type="ECO:0000259" key="2">
    <source>
        <dbReference type="Pfam" id="PF13967"/>
    </source>
</evidence>
<reference evidence="3" key="2">
    <citation type="journal article" date="2015" name="Data Brief">
        <title>Shoot transcriptome of the giant reed, Arundo donax.</title>
        <authorList>
            <person name="Barrero R.A."/>
            <person name="Guerrero F.D."/>
            <person name="Moolhuijzen P."/>
            <person name="Goolsby J.A."/>
            <person name="Tidwell J."/>
            <person name="Bellgard S.E."/>
            <person name="Bellgard M.I."/>
        </authorList>
    </citation>
    <scope>NUCLEOTIDE SEQUENCE</scope>
    <source>
        <tissue evidence="3">Shoot tissue taken approximately 20 cm above the soil surface</tissue>
    </source>
</reference>
<keyword evidence="1" id="KW-1133">Transmembrane helix</keyword>
<reference evidence="3" key="1">
    <citation type="submission" date="2014-09" db="EMBL/GenBank/DDBJ databases">
        <authorList>
            <person name="Magalhaes I.L.F."/>
            <person name="Oliveira U."/>
            <person name="Santos F.R."/>
            <person name="Vidigal T.H.D.A."/>
            <person name="Brescovit A.D."/>
            <person name="Santos A.J."/>
        </authorList>
    </citation>
    <scope>NUCLEOTIDE SEQUENCE</scope>
    <source>
        <tissue evidence="3">Shoot tissue taken approximately 20 cm above the soil surface</tissue>
    </source>
</reference>
<dbReference type="InterPro" id="IPR032880">
    <property type="entry name" value="CSC1/OSCA1-like_N"/>
</dbReference>
<dbReference type="InterPro" id="IPR045122">
    <property type="entry name" value="Csc1-like"/>
</dbReference>
<name>A0A0A9EUS7_ARUDO</name>
<organism evidence="3">
    <name type="scientific">Arundo donax</name>
    <name type="common">Giant reed</name>
    <name type="synonym">Donax arundinaceus</name>
    <dbReference type="NCBI Taxonomy" id="35708"/>
    <lineage>
        <taxon>Eukaryota</taxon>
        <taxon>Viridiplantae</taxon>
        <taxon>Streptophyta</taxon>
        <taxon>Embryophyta</taxon>
        <taxon>Tracheophyta</taxon>
        <taxon>Spermatophyta</taxon>
        <taxon>Magnoliopsida</taxon>
        <taxon>Liliopsida</taxon>
        <taxon>Poales</taxon>
        <taxon>Poaceae</taxon>
        <taxon>PACMAD clade</taxon>
        <taxon>Arundinoideae</taxon>
        <taxon>Arundineae</taxon>
        <taxon>Arundo</taxon>
    </lineage>
</organism>
<keyword evidence="1" id="KW-0812">Transmembrane</keyword>
<dbReference type="PANTHER" id="PTHR13018">
    <property type="entry name" value="PROBABLE MEMBRANE PROTEIN DUF221-RELATED"/>
    <property type="match status" value="1"/>
</dbReference>
<dbReference type="Pfam" id="PF13967">
    <property type="entry name" value="RSN1_TM"/>
    <property type="match status" value="1"/>
</dbReference>
<dbReference type="EMBL" id="GBRH01198093">
    <property type="protein sequence ID" value="JAD99802.1"/>
    <property type="molecule type" value="Transcribed_RNA"/>
</dbReference>
<feature type="transmembrane region" description="Helical" evidence="1">
    <location>
        <begin position="20"/>
        <end position="38"/>
    </location>
</feature>